<evidence type="ECO:0000313" key="7">
    <source>
        <dbReference type="Proteomes" id="UP000799118"/>
    </source>
</evidence>
<gene>
    <name evidence="6" type="ORF">BT96DRAFT_850100</name>
</gene>
<keyword evidence="3" id="KW-0274">FAD</keyword>
<dbReference type="InterPro" id="IPR020946">
    <property type="entry name" value="Flavin_mOase-like"/>
</dbReference>
<dbReference type="PANTHER" id="PTHR23023">
    <property type="entry name" value="DIMETHYLANILINE MONOOXYGENASE"/>
    <property type="match status" value="1"/>
</dbReference>
<keyword evidence="7" id="KW-1185">Reference proteome</keyword>
<dbReference type="InterPro" id="IPR000960">
    <property type="entry name" value="Flavin_mOase"/>
</dbReference>
<reference evidence="6" key="1">
    <citation type="journal article" date="2019" name="Environ. Microbiol.">
        <title>Fungal ecological strategies reflected in gene transcription - a case study of two litter decomposers.</title>
        <authorList>
            <person name="Barbi F."/>
            <person name="Kohler A."/>
            <person name="Barry K."/>
            <person name="Baskaran P."/>
            <person name="Daum C."/>
            <person name="Fauchery L."/>
            <person name="Ihrmark K."/>
            <person name="Kuo A."/>
            <person name="LaButti K."/>
            <person name="Lipzen A."/>
            <person name="Morin E."/>
            <person name="Grigoriev I.V."/>
            <person name="Henrissat B."/>
            <person name="Lindahl B."/>
            <person name="Martin F."/>
        </authorList>
    </citation>
    <scope>NUCLEOTIDE SEQUENCE</scope>
    <source>
        <strain evidence="6">JB14</strain>
    </source>
</reference>
<protein>
    <submittedName>
        <fullName evidence="6">FAD/NAD(P)-binding domain-containing protein</fullName>
    </submittedName>
</protein>
<dbReference type="SUPFAM" id="SSF51905">
    <property type="entry name" value="FAD/NAD(P)-binding domain"/>
    <property type="match status" value="2"/>
</dbReference>
<evidence type="ECO:0000256" key="1">
    <source>
        <dbReference type="ARBA" id="ARBA00009183"/>
    </source>
</evidence>
<dbReference type="AlphaFoldDB" id="A0A6A4IFN1"/>
<evidence type="ECO:0000256" key="2">
    <source>
        <dbReference type="ARBA" id="ARBA00022630"/>
    </source>
</evidence>
<sequence length="508" mass="56490">MELPDIRNEGGSSIPRRLCVIGAGPAGLAALKIILDTPQFKRGAWLPVAYEARNQVGGVWHPALPIDNPPVTPLYDSLTTNLPHPVMAYTSFSFPPGTPVFPRAQIVETYLQSYATHFDLYPYIQLGTSVDAVERISESTSPSQWKVKLSTGEIEVFDFLAVCNGHYRVPRYPDIVGLAKWRSLNKAMHSAWYRRPTHDYGDVVLVIGAGPSGLDISSEMADNGITIIHSVRGSTPEDLGKIKRRGGISEFRDDGEVLFEDGTVERGVSFCILATGYETTFSFLPATLIQNALPPPIPPIPQQLYNSTFHVFPLAKHIFPLAYEDSTIAFLGLLVRVAPFPILEAQARAMVHVFANPSTLDSTGEAVDIMSRYADLSAEFGSEDPLVIAHAWHRFKDHEQFNYRDGLYEFADASNQAYKNGAEGPIEGIEGRIVVPDWEKRMYDAKGILRQFWVYLEKQGLAEEWVRGIGEGGLHEWVELLERMLKEARKDDGETIKGETIDSDKAKL</sequence>
<dbReference type="EMBL" id="ML769393">
    <property type="protein sequence ID" value="KAE9407917.1"/>
    <property type="molecule type" value="Genomic_DNA"/>
</dbReference>
<dbReference type="Pfam" id="PF00743">
    <property type="entry name" value="FMO-like"/>
    <property type="match status" value="2"/>
</dbReference>
<dbReference type="GO" id="GO:0050660">
    <property type="term" value="F:flavin adenine dinucleotide binding"/>
    <property type="evidence" value="ECO:0007669"/>
    <property type="project" value="InterPro"/>
</dbReference>
<comment type="similarity">
    <text evidence="1">Belongs to the FMO family.</text>
</comment>
<keyword evidence="4" id="KW-0521">NADP</keyword>
<dbReference type="OrthoDB" id="66881at2759"/>
<accession>A0A6A4IFN1</accession>
<dbReference type="GO" id="GO:0050661">
    <property type="term" value="F:NADP binding"/>
    <property type="evidence" value="ECO:0007669"/>
    <property type="project" value="InterPro"/>
</dbReference>
<proteinExistence type="inferred from homology"/>
<dbReference type="Gene3D" id="3.50.50.60">
    <property type="entry name" value="FAD/NAD(P)-binding domain"/>
    <property type="match status" value="2"/>
</dbReference>
<keyword evidence="5" id="KW-0560">Oxidoreductase</keyword>
<evidence type="ECO:0000256" key="4">
    <source>
        <dbReference type="ARBA" id="ARBA00022857"/>
    </source>
</evidence>
<evidence type="ECO:0000256" key="3">
    <source>
        <dbReference type="ARBA" id="ARBA00022827"/>
    </source>
</evidence>
<dbReference type="InterPro" id="IPR036188">
    <property type="entry name" value="FAD/NAD-bd_sf"/>
</dbReference>
<dbReference type="PRINTS" id="PR00370">
    <property type="entry name" value="FMOXYGENASE"/>
</dbReference>
<evidence type="ECO:0000313" key="6">
    <source>
        <dbReference type="EMBL" id="KAE9407917.1"/>
    </source>
</evidence>
<evidence type="ECO:0000256" key="5">
    <source>
        <dbReference type="ARBA" id="ARBA00023002"/>
    </source>
</evidence>
<dbReference type="InterPro" id="IPR050346">
    <property type="entry name" value="FMO-like"/>
</dbReference>
<dbReference type="GO" id="GO:0004499">
    <property type="term" value="F:N,N-dimethylaniline monooxygenase activity"/>
    <property type="evidence" value="ECO:0007669"/>
    <property type="project" value="InterPro"/>
</dbReference>
<organism evidence="6 7">
    <name type="scientific">Gymnopus androsaceus JB14</name>
    <dbReference type="NCBI Taxonomy" id="1447944"/>
    <lineage>
        <taxon>Eukaryota</taxon>
        <taxon>Fungi</taxon>
        <taxon>Dikarya</taxon>
        <taxon>Basidiomycota</taxon>
        <taxon>Agaricomycotina</taxon>
        <taxon>Agaricomycetes</taxon>
        <taxon>Agaricomycetidae</taxon>
        <taxon>Agaricales</taxon>
        <taxon>Marasmiineae</taxon>
        <taxon>Omphalotaceae</taxon>
        <taxon>Gymnopus</taxon>
    </lineage>
</organism>
<keyword evidence="2" id="KW-0285">Flavoprotein</keyword>
<name>A0A6A4IFN1_9AGAR</name>
<dbReference type="Proteomes" id="UP000799118">
    <property type="component" value="Unassembled WGS sequence"/>
</dbReference>